<sequence length="225" mass="24142">MPQHDEQTNPSHPRSRSTSLALPLAPRPTIAGSPRPDMQRTSSTAGHATTAPRPSSLAVGNALSSEQEVKPLPPIADTTSPAPTPILTLVHIHCHQTYHYLTCGHGTFQPTTACSAINCLSPQPYQMSSPLYCPDCAYAPHRIGTEADPRCATAEAFENGVRIHGVLETIVREVMDANHANRESWEGCTEEERVVVNREGVGEMVGGPVELVGGLVGLVVRREDS</sequence>
<feature type="compositionally biased region" description="Polar residues" evidence="1">
    <location>
        <begin position="8"/>
        <end position="20"/>
    </location>
</feature>
<accession>A0A6A6B0V2</accession>
<reference evidence="2" key="1">
    <citation type="journal article" date="2020" name="Stud. Mycol.">
        <title>101 Dothideomycetes genomes: a test case for predicting lifestyles and emergence of pathogens.</title>
        <authorList>
            <person name="Haridas S."/>
            <person name="Albert R."/>
            <person name="Binder M."/>
            <person name="Bloem J."/>
            <person name="Labutti K."/>
            <person name="Salamov A."/>
            <person name="Andreopoulos B."/>
            <person name="Baker S."/>
            <person name="Barry K."/>
            <person name="Bills G."/>
            <person name="Bluhm B."/>
            <person name="Cannon C."/>
            <person name="Castanera R."/>
            <person name="Culley D."/>
            <person name="Daum C."/>
            <person name="Ezra D."/>
            <person name="Gonzalez J."/>
            <person name="Henrissat B."/>
            <person name="Kuo A."/>
            <person name="Liang C."/>
            <person name="Lipzen A."/>
            <person name="Lutzoni F."/>
            <person name="Magnuson J."/>
            <person name="Mondo S."/>
            <person name="Nolan M."/>
            <person name="Ohm R."/>
            <person name="Pangilinan J."/>
            <person name="Park H.-J."/>
            <person name="Ramirez L."/>
            <person name="Alfaro M."/>
            <person name="Sun H."/>
            <person name="Tritt A."/>
            <person name="Yoshinaga Y."/>
            <person name="Zwiers L.-H."/>
            <person name="Turgeon B."/>
            <person name="Goodwin S."/>
            <person name="Spatafora J."/>
            <person name="Crous P."/>
            <person name="Grigoriev I."/>
        </authorList>
    </citation>
    <scope>NUCLEOTIDE SEQUENCE</scope>
    <source>
        <strain evidence="2">CBS 121167</strain>
    </source>
</reference>
<dbReference type="GeneID" id="54302804"/>
<gene>
    <name evidence="2" type="ORF">K452DRAFT_339457</name>
</gene>
<protein>
    <submittedName>
        <fullName evidence="2">Uncharacterized protein</fullName>
    </submittedName>
</protein>
<organism evidence="2 3">
    <name type="scientific">Aplosporella prunicola CBS 121167</name>
    <dbReference type="NCBI Taxonomy" id="1176127"/>
    <lineage>
        <taxon>Eukaryota</taxon>
        <taxon>Fungi</taxon>
        <taxon>Dikarya</taxon>
        <taxon>Ascomycota</taxon>
        <taxon>Pezizomycotina</taxon>
        <taxon>Dothideomycetes</taxon>
        <taxon>Dothideomycetes incertae sedis</taxon>
        <taxon>Botryosphaeriales</taxon>
        <taxon>Aplosporellaceae</taxon>
        <taxon>Aplosporella</taxon>
    </lineage>
</organism>
<feature type="region of interest" description="Disordered" evidence="1">
    <location>
        <begin position="1"/>
        <end position="57"/>
    </location>
</feature>
<dbReference type="Proteomes" id="UP000799438">
    <property type="component" value="Unassembled WGS sequence"/>
</dbReference>
<evidence type="ECO:0000313" key="2">
    <source>
        <dbReference type="EMBL" id="KAF2137812.1"/>
    </source>
</evidence>
<dbReference type="RefSeq" id="XP_033393527.1">
    <property type="nucleotide sequence ID" value="XM_033545301.1"/>
</dbReference>
<proteinExistence type="predicted"/>
<evidence type="ECO:0000256" key="1">
    <source>
        <dbReference type="SAM" id="MobiDB-lite"/>
    </source>
</evidence>
<dbReference type="EMBL" id="ML995499">
    <property type="protein sequence ID" value="KAF2137812.1"/>
    <property type="molecule type" value="Genomic_DNA"/>
</dbReference>
<name>A0A6A6B0V2_9PEZI</name>
<keyword evidence="3" id="KW-1185">Reference proteome</keyword>
<evidence type="ECO:0000313" key="3">
    <source>
        <dbReference type="Proteomes" id="UP000799438"/>
    </source>
</evidence>
<dbReference type="AlphaFoldDB" id="A0A6A6B0V2"/>